<dbReference type="NCBIfam" id="TIGR00313">
    <property type="entry name" value="cobQ"/>
    <property type="match status" value="1"/>
</dbReference>
<comment type="function">
    <text evidence="6 7">Catalyzes amidations at positions B, D, E, and G on adenosylcobyrinic A,C-diamide. NH(2) groups are provided by glutamine, and one molecule of ATP is hydrogenolyzed for each amidation.</text>
</comment>
<feature type="active site" description="Nucleophile" evidence="7">
    <location>
        <position position="377"/>
    </location>
</feature>
<name>G0EUH7_CUPNN</name>
<dbReference type="SUPFAM" id="SSF52540">
    <property type="entry name" value="P-loop containing nucleoside triphosphate hydrolases"/>
    <property type="match status" value="1"/>
</dbReference>
<dbReference type="InterPro" id="IPR002586">
    <property type="entry name" value="CobQ/CobB/MinD/ParA_Nub-bd_dom"/>
</dbReference>
<gene>
    <name evidence="10" type="primary">cobU</name>
    <name evidence="7" type="synonym">cobQ</name>
    <name evidence="10" type="ordered locus">CNE_1c29110</name>
</gene>
<comment type="similarity">
    <text evidence="2 7">Belongs to the CobB/CobQ family. CobQ subfamily.</text>
</comment>
<dbReference type="PANTHER" id="PTHR21343:SF1">
    <property type="entry name" value="COBYRIC ACID SYNTHASE"/>
    <property type="match status" value="1"/>
</dbReference>
<dbReference type="PROSITE" id="PS51274">
    <property type="entry name" value="GATASE_COBBQ"/>
    <property type="match status" value="1"/>
</dbReference>
<dbReference type="GO" id="GO:0009236">
    <property type="term" value="P:cobalamin biosynthetic process"/>
    <property type="evidence" value="ECO:0007669"/>
    <property type="project" value="UniProtKB-UniRule"/>
</dbReference>
<dbReference type="Pfam" id="PF01656">
    <property type="entry name" value="CbiA"/>
    <property type="match status" value="1"/>
</dbReference>
<dbReference type="InterPro" id="IPR047045">
    <property type="entry name" value="CobQ_N"/>
</dbReference>
<dbReference type="Gene3D" id="3.40.50.880">
    <property type="match status" value="1"/>
</dbReference>
<feature type="domain" description="CobB/CobQ-like glutamine amidotransferase" evidence="9">
    <location>
        <begin position="298"/>
        <end position="487"/>
    </location>
</feature>
<dbReference type="InterPro" id="IPR011698">
    <property type="entry name" value="GATase_3"/>
</dbReference>
<dbReference type="NCBIfam" id="NF001989">
    <property type="entry name" value="PRK00784.1"/>
    <property type="match status" value="1"/>
</dbReference>
<evidence type="ECO:0000313" key="10">
    <source>
        <dbReference type="EMBL" id="AEI78225.1"/>
    </source>
</evidence>
<evidence type="ECO:0000256" key="7">
    <source>
        <dbReference type="HAMAP-Rule" id="MF_00028"/>
    </source>
</evidence>
<keyword evidence="10" id="KW-0548">Nucleotidyltransferase</keyword>
<reference evidence="10 11" key="1">
    <citation type="journal article" date="2011" name="J. Bacteriol.">
        <title>Complete genome sequence of the type strain Cupriavidus necator N-1.</title>
        <authorList>
            <person name="Poehlein A."/>
            <person name="Kusian B."/>
            <person name="Friedrich B."/>
            <person name="Daniel R."/>
            <person name="Bowien B."/>
        </authorList>
    </citation>
    <scope>NUCLEOTIDE SEQUENCE [LARGE SCALE GENOMIC DNA]</scope>
    <source>
        <strain evidence="11">ATCC 43291 / DSM 13513 / CCUG 52238 / LMG 8453 / N-1</strain>
    </source>
</reference>
<evidence type="ECO:0000256" key="1">
    <source>
        <dbReference type="ARBA" id="ARBA00004953"/>
    </source>
</evidence>
<evidence type="ECO:0000259" key="9">
    <source>
        <dbReference type="Pfam" id="PF07685"/>
    </source>
</evidence>
<sequence length="537" mass="57357">MRWPGFPSAYCSRRIRASHGRCCRHRCDNPPMQTDSSQSLPPGALRGTLMVQGTTSDAGKSTIVAGLCRVLARAGTHVVPFKPQNMALNSAVTADGGEIGRAQALQAQAARLAPHTDMNPVLLKPSSDTGAQVIIHGRARLDLDARAYHAYKPEAMKAVLASHTRLAQAYDVVLVEGAGSPAEINLRERDIANMGFAERVDCPVVLVADIDRGGVFAHLIGTLDCLSDSERARVTGFIINRFRGDIGLLEPGLDWLVARTGKPVFGVLPYLHGLHLDAEDAIIGTQADKAGTPAQRLRVIVPVLPRIANHTDFDALRAHPQVDLQFVGPGMPIPPADLVVLPGSKNVRGDLDFIRANGWDAVLARHLRYGGKLIGICGGMQMLGRQVHDPDGREGPAGSSAGLGWLDFETTLAAEKQLRQVGGRLALDEADAPVRGYEIHLGVTTGAGLEQPALWLDRGDGTVRPDGARSADGQVLATYVHGLFDEPAGCQALLRWAGLDGAQAVDLDALREASIERLADTMTAHLDLDAMLAPLRR</sequence>
<keyword evidence="5 7" id="KW-0315">Glutamine amidotransferase</keyword>
<dbReference type="InterPro" id="IPR029062">
    <property type="entry name" value="Class_I_gatase-like"/>
</dbReference>
<organism evidence="10 11">
    <name type="scientific">Cupriavidus necator (strain ATCC 43291 / DSM 13513 / CCUG 52238 / LMG 8453 / N-1)</name>
    <name type="common">Ralstonia eutropha</name>
    <dbReference type="NCBI Taxonomy" id="1042878"/>
    <lineage>
        <taxon>Bacteria</taxon>
        <taxon>Pseudomonadati</taxon>
        <taxon>Pseudomonadota</taxon>
        <taxon>Betaproteobacteria</taxon>
        <taxon>Burkholderiales</taxon>
        <taxon>Burkholderiaceae</taxon>
        <taxon>Cupriavidus</taxon>
    </lineage>
</organism>
<dbReference type="Proteomes" id="UP000006798">
    <property type="component" value="Chromosome 1"/>
</dbReference>
<dbReference type="CDD" id="cd05389">
    <property type="entry name" value="CobQ_N"/>
    <property type="match status" value="1"/>
</dbReference>
<comment type="pathway">
    <text evidence="1 7">Cofactor biosynthesis; adenosylcobalamin biosynthesis.</text>
</comment>
<dbReference type="Pfam" id="PF07685">
    <property type="entry name" value="GATase_3"/>
    <property type="match status" value="1"/>
</dbReference>
<keyword evidence="4 7" id="KW-0169">Cobalamin biosynthesis</keyword>
<dbReference type="UniPathway" id="UPA00148"/>
<dbReference type="PANTHER" id="PTHR21343">
    <property type="entry name" value="DETHIOBIOTIN SYNTHETASE"/>
    <property type="match status" value="1"/>
</dbReference>
<evidence type="ECO:0000259" key="8">
    <source>
        <dbReference type="Pfam" id="PF01656"/>
    </source>
</evidence>
<dbReference type="HAMAP" id="MF_00028">
    <property type="entry name" value="CobQ"/>
    <property type="match status" value="1"/>
</dbReference>
<dbReference type="AlphaFoldDB" id="G0EUH7"/>
<accession>G0EUH7</accession>
<dbReference type="KEGG" id="cnc:CNE_1c29110"/>
<dbReference type="GO" id="GO:0015420">
    <property type="term" value="F:ABC-type vitamin B12 transporter activity"/>
    <property type="evidence" value="ECO:0007669"/>
    <property type="project" value="UniProtKB-UniRule"/>
</dbReference>
<evidence type="ECO:0000256" key="3">
    <source>
        <dbReference type="ARBA" id="ARBA00019833"/>
    </source>
</evidence>
<dbReference type="InterPro" id="IPR033949">
    <property type="entry name" value="CobQ_GATase1"/>
</dbReference>
<evidence type="ECO:0000256" key="2">
    <source>
        <dbReference type="ARBA" id="ARBA00006205"/>
    </source>
</evidence>
<feature type="domain" description="CobQ/CobB/MinD/ParA nucleotide binding" evidence="8">
    <location>
        <begin position="49"/>
        <end position="274"/>
    </location>
</feature>
<protein>
    <recommendedName>
        <fullName evidence="3 7">Cobyric acid synthase</fullName>
    </recommendedName>
</protein>
<dbReference type="CDD" id="cd01750">
    <property type="entry name" value="GATase1_CobQ"/>
    <property type="match status" value="1"/>
</dbReference>
<evidence type="ECO:0000256" key="5">
    <source>
        <dbReference type="ARBA" id="ARBA00022962"/>
    </source>
</evidence>
<dbReference type="SUPFAM" id="SSF52317">
    <property type="entry name" value="Class I glutamine amidotransferase-like"/>
    <property type="match status" value="1"/>
</dbReference>
<dbReference type="HOGENOM" id="CLU_019250_2_2_4"/>
<dbReference type="InterPro" id="IPR027417">
    <property type="entry name" value="P-loop_NTPase"/>
</dbReference>
<dbReference type="GO" id="GO:0016779">
    <property type="term" value="F:nucleotidyltransferase activity"/>
    <property type="evidence" value="ECO:0007669"/>
    <property type="project" value="UniProtKB-KW"/>
</dbReference>
<feature type="active site" evidence="7">
    <location>
        <position position="481"/>
    </location>
</feature>
<evidence type="ECO:0000256" key="4">
    <source>
        <dbReference type="ARBA" id="ARBA00022573"/>
    </source>
</evidence>
<dbReference type="InterPro" id="IPR004459">
    <property type="entry name" value="CobQ_synth"/>
</dbReference>
<dbReference type="EMBL" id="CP002877">
    <property type="protein sequence ID" value="AEI78225.1"/>
    <property type="molecule type" value="Genomic_DNA"/>
</dbReference>
<dbReference type="Gene3D" id="3.40.50.300">
    <property type="entry name" value="P-loop containing nucleotide triphosphate hydrolases"/>
    <property type="match status" value="1"/>
</dbReference>
<evidence type="ECO:0000256" key="6">
    <source>
        <dbReference type="ARBA" id="ARBA00025166"/>
    </source>
</evidence>
<evidence type="ECO:0000313" key="11">
    <source>
        <dbReference type="Proteomes" id="UP000006798"/>
    </source>
</evidence>
<proteinExistence type="inferred from homology"/>
<keyword evidence="10" id="KW-0808">Transferase</keyword>